<feature type="compositionally biased region" description="Basic residues" evidence="1">
    <location>
        <begin position="90"/>
        <end position="99"/>
    </location>
</feature>
<evidence type="ECO:0000313" key="2">
    <source>
        <dbReference type="EMBL" id="MED6248845.1"/>
    </source>
</evidence>
<comment type="caution">
    <text evidence="2">The sequence shown here is derived from an EMBL/GenBank/DDBJ whole genome shotgun (WGS) entry which is preliminary data.</text>
</comment>
<dbReference type="EMBL" id="JAHUTI010050843">
    <property type="protein sequence ID" value="MED6248845.1"/>
    <property type="molecule type" value="Genomic_DNA"/>
</dbReference>
<feature type="region of interest" description="Disordered" evidence="1">
    <location>
        <begin position="65"/>
        <end position="110"/>
    </location>
</feature>
<name>A0ABU7BGZ9_9TELE</name>
<accession>A0ABU7BGZ9</accession>
<protein>
    <submittedName>
        <fullName evidence="2">Uncharacterized protein</fullName>
    </submittedName>
</protein>
<evidence type="ECO:0000256" key="1">
    <source>
        <dbReference type="SAM" id="MobiDB-lite"/>
    </source>
</evidence>
<gene>
    <name evidence="2" type="ORF">ATANTOWER_005979</name>
</gene>
<evidence type="ECO:0000313" key="3">
    <source>
        <dbReference type="Proteomes" id="UP001345963"/>
    </source>
</evidence>
<reference evidence="2 3" key="1">
    <citation type="submission" date="2021-07" db="EMBL/GenBank/DDBJ databases">
        <authorList>
            <person name="Palmer J.M."/>
        </authorList>
    </citation>
    <scope>NUCLEOTIDE SEQUENCE [LARGE SCALE GENOMIC DNA]</scope>
    <source>
        <strain evidence="2 3">AT_MEX2019</strain>
        <tissue evidence="2">Muscle</tissue>
    </source>
</reference>
<proteinExistence type="predicted"/>
<keyword evidence="3" id="KW-1185">Reference proteome</keyword>
<feature type="compositionally biased region" description="Pro residues" evidence="1">
    <location>
        <begin position="69"/>
        <end position="78"/>
    </location>
</feature>
<dbReference type="Proteomes" id="UP001345963">
    <property type="component" value="Unassembled WGS sequence"/>
</dbReference>
<organism evidence="2 3">
    <name type="scientific">Ataeniobius toweri</name>
    <dbReference type="NCBI Taxonomy" id="208326"/>
    <lineage>
        <taxon>Eukaryota</taxon>
        <taxon>Metazoa</taxon>
        <taxon>Chordata</taxon>
        <taxon>Craniata</taxon>
        <taxon>Vertebrata</taxon>
        <taxon>Euteleostomi</taxon>
        <taxon>Actinopterygii</taxon>
        <taxon>Neopterygii</taxon>
        <taxon>Teleostei</taxon>
        <taxon>Neoteleostei</taxon>
        <taxon>Acanthomorphata</taxon>
        <taxon>Ovalentaria</taxon>
        <taxon>Atherinomorphae</taxon>
        <taxon>Cyprinodontiformes</taxon>
        <taxon>Goodeidae</taxon>
        <taxon>Ataeniobius</taxon>
    </lineage>
</organism>
<feature type="compositionally biased region" description="Basic and acidic residues" evidence="1">
    <location>
        <begin position="100"/>
        <end position="110"/>
    </location>
</feature>
<sequence>MRYEETIQTMQKDPRQEFEPRTFLLQGNSGNKCSTMQTPLCWSFICAHRLSSIWDQVTRAAVSAENPRLPSPQTPPPALLEGAHGIPRPVGRHRRVLKHLPREASRGHSK</sequence>